<protein>
    <submittedName>
        <fullName evidence="2">Uncharacterized protein</fullName>
    </submittedName>
</protein>
<comment type="caution">
    <text evidence="2">The sequence shown here is derived from an EMBL/GenBank/DDBJ whole genome shotgun (WGS) entry which is preliminary data.</text>
</comment>
<name>A0A0Q2N184_VIBFU</name>
<gene>
    <name evidence="2" type="ORF">AMR76_13735</name>
</gene>
<accession>A0A0Q2N184</accession>
<evidence type="ECO:0000313" key="2">
    <source>
        <dbReference type="EMBL" id="KQH85559.1"/>
    </source>
</evidence>
<reference evidence="2 3" key="1">
    <citation type="submission" date="2015-08" db="EMBL/GenBank/DDBJ databases">
        <title>Antibacterial properties of a collection of Vibrionaceae strains.</title>
        <authorList>
            <person name="Giubergia S."/>
        </authorList>
    </citation>
    <scope>NUCLEOTIDE SEQUENCE [LARGE SCALE GENOMIC DNA]</scope>
    <source>
        <strain evidence="2 3">S0821</strain>
    </source>
</reference>
<evidence type="ECO:0000256" key="1">
    <source>
        <dbReference type="SAM" id="MobiDB-lite"/>
    </source>
</evidence>
<dbReference type="AlphaFoldDB" id="A0A0Q2N184"/>
<organism evidence="2 3">
    <name type="scientific">Vibrio furnissii</name>
    <dbReference type="NCBI Taxonomy" id="29494"/>
    <lineage>
        <taxon>Bacteria</taxon>
        <taxon>Pseudomonadati</taxon>
        <taxon>Pseudomonadota</taxon>
        <taxon>Gammaproteobacteria</taxon>
        <taxon>Vibrionales</taxon>
        <taxon>Vibrionaceae</taxon>
        <taxon>Vibrio</taxon>
    </lineage>
</organism>
<evidence type="ECO:0000313" key="3">
    <source>
        <dbReference type="Proteomes" id="UP000051221"/>
    </source>
</evidence>
<feature type="region of interest" description="Disordered" evidence="1">
    <location>
        <begin position="28"/>
        <end position="61"/>
    </location>
</feature>
<sequence>MDCLGDPIESTLEFNPVNEITLIQTERVVPTPHENMGMTDNRGSDAPDQQMACQPFKNRPE</sequence>
<keyword evidence="3" id="KW-1185">Reference proteome</keyword>
<dbReference type="EMBL" id="LKHS01000010">
    <property type="protein sequence ID" value="KQH85559.1"/>
    <property type="molecule type" value="Genomic_DNA"/>
</dbReference>
<dbReference type="InParanoid" id="A0A0Q2N184"/>
<dbReference type="Proteomes" id="UP000051221">
    <property type="component" value="Unassembled WGS sequence"/>
</dbReference>
<proteinExistence type="predicted"/>
<dbReference type="RefSeq" id="WP_055466383.1">
    <property type="nucleotide sequence ID" value="NZ_LKHS01000010.1"/>
</dbReference>